<dbReference type="SUPFAM" id="SSF47240">
    <property type="entry name" value="Ferritin-like"/>
    <property type="match status" value="1"/>
</dbReference>
<name>A0A444S5W4_VERDA</name>
<accession>A0A444S5W4</accession>
<dbReference type="InterPro" id="IPR012347">
    <property type="entry name" value="Ferritin-like"/>
</dbReference>
<dbReference type="CDD" id="cd00657">
    <property type="entry name" value="Ferritin_like"/>
    <property type="match status" value="1"/>
</dbReference>
<sequence length="307" mass="32412">MRTSTFRLAASTAGSVLGVPLVKKDNYDPLPGGDIDILNYALTLEFLERKFYEQGLANYTKEELTGAGLDANLYENLQTIYSDEKTHVDFLAGALGDKAIPEPTFAFPSTDAKSFLGLSAILEGVGVSAYLGAAAVIADKAYVTAAGAILTVEARHAAYIRNAIGQKPFPTPFDTPLNFNQVFSLAAQFVASFAPGTPELPFRAFPSLSVVKAGHGLVFPGAAAAAEKEGLVKYGQKVSAVFYFGLDTYYGCLSRNGDDYVLHYIPQGKDGKAGPAGQVYVILSTADGNTVQAADENTVAGVGILEL</sequence>
<dbReference type="Gene3D" id="1.20.1260.10">
    <property type="match status" value="1"/>
</dbReference>
<dbReference type="EMBL" id="RSDZ01000020">
    <property type="protein sequence ID" value="RXG48789.1"/>
    <property type="molecule type" value="Genomic_DNA"/>
</dbReference>
<reference evidence="1 2" key="1">
    <citation type="submission" date="2018-12" db="EMBL/GenBank/DDBJ databases">
        <title>Genome of Verticillium dahliae isolate Getta Getta.</title>
        <authorList>
            <person name="Gardiner D.M."/>
        </authorList>
    </citation>
    <scope>NUCLEOTIDE SEQUENCE [LARGE SCALE GENOMIC DNA]</scope>
    <source>
        <strain evidence="1 2">Getta Getta</strain>
    </source>
</reference>
<evidence type="ECO:0000313" key="1">
    <source>
        <dbReference type="EMBL" id="RXG48789.1"/>
    </source>
</evidence>
<dbReference type="Pfam" id="PF13668">
    <property type="entry name" value="Ferritin_2"/>
    <property type="match status" value="1"/>
</dbReference>
<comment type="caution">
    <text evidence="1">The sequence shown here is derived from an EMBL/GenBank/DDBJ whole genome shotgun (WGS) entry which is preliminary data.</text>
</comment>
<dbReference type="PANTHER" id="PTHR38705">
    <property type="entry name" value="PROTEIN RDS1"/>
    <property type="match status" value="1"/>
</dbReference>
<dbReference type="PANTHER" id="PTHR38705:SF1">
    <property type="entry name" value="PROTEIN RDS1"/>
    <property type="match status" value="1"/>
</dbReference>
<evidence type="ECO:0000313" key="2">
    <source>
        <dbReference type="Proteomes" id="UP000288725"/>
    </source>
</evidence>
<dbReference type="Proteomes" id="UP000288725">
    <property type="component" value="Unassembled WGS sequence"/>
</dbReference>
<dbReference type="InterPro" id="IPR009078">
    <property type="entry name" value="Ferritin-like_SF"/>
</dbReference>
<protein>
    <submittedName>
        <fullName evidence="1">Uncharacterized protein</fullName>
    </submittedName>
</protein>
<dbReference type="InterPro" id="IPR039254">
    <property type="entry name" value="Rds1"/>
</dbReference>
<proteinExistence type="predicted"/>
<dbReference type="AlphaFoldDB" id="A0A444S5W4"/>
<organism evidence="1 2">
    <name type="scientific">Verticillium dahliae</name>
    <name type="common">Verticillium wilt</name>
    <dbReference type="NCBI Taxonomy" id="27337"/>
    <lineage>
        <taxon>Eukaryota</taxon>
        <taxon>Fungi</taxon>
        <taxon>Dikarya</taxon>
        <taxon>Ascomycota</taxon>
        <taxon>Pezizomycotina</taxon>
        <taxon>Sordariomycetes</taxon>
        <taxon>Hypocreomycetidae</taxon>
        <taxon>Glomerellales</taxon>
        <taxon>Plectosphaerellaceae</taxon>
        <taxon>Verticillium</taxon>
    </lineage>
</organism>
<gene>
    <name evidence="1" type="ORF">VDGE_07937</name>
</gene>